<accession>A0ABN9CLE4</accession>
<organism evidence="1 2">
    <name type="scientific">Staurois parvus</name>
    <dbReference type="NCBI Taxonomy" id="386267"/>
    <lineage>
        <taxon>Eukaryota</taxon>
        <taxon>Metazoa</taxon>
        <taxon>Chordata</taxon>
        <taxon>Craniata</taxon>
        <taxon>Vertebrata</taxon>
        <taxon>Euteleostomi</taxon>
        <taxon>Amphibia</taxon>
        <taxon>Batrachia</taxon>
        <taxon>Anura</taxon>
        <taxon>Neobatrachia</taxon>
        <taxon>Ranoidea</taxon>
        <taxon>Ranidae</taxon>
        <taxon>Staurois</taxon>
    </lineage>
</organism>
<dbReference type="Proteomes" id="UP001162483">
    <property type="component" value="Unassembled WGS sequence"/>
</dbReference>
<reference evidence="1" key="1">
    <citation type="submission" date="2023-05" db="EMBL/GenBank/DDBJ databases">
        <authorList>
            <person name="Stuckert A."/>
        </authorList>
    </citation>
    <scope>NUCLEOTIDE SEQUENCE</scope>
</reference>
<sequence length="46" mass="5597">CRKLALSSRFYQRFKRKMENRVYKHLHLKFFLTLPVPDAVLSHFSS</sequence>
<protein>
    <submittedName>
        <fullName evidence="1">Uncharacterized protein</fullName>
    </submittedName>
</protein>
<feature type="non-terminal residue" evidence="1">
    <location>
        <position position="1"/>
    </location>
</feature>
<keyword evidence="2" id="KW-1185">Reference proteome</keyword>
<name>A0ABN9CLE4_9NEOB</name>
<dbReference type="EMBL" id="CATNWA010010680">
    <property type="protein sequence ID" value="CAI9560283.1"/>
    <property type="molecule type" value="Genomic_DNA"/>
</dbReference>
<evidence type="ECO:0000313" key="2">
    <source>
        <dbReference type="Proteomes" id="UP001162483"/>
    </source>
</evidence>
<evidence type="ECO:0000313" key="1">
    <source>
        <dbReference type="EMBL" id="CAI9560283.1"/>
    </source>
</evidence>
<gene>
    <name evidence="1" type="ORF">SPARVUS_LOCUS5229663</name>
</gene>
<proteinExistence type="predicted"/>
<comment type="caution">
    <text evidence="1">The sequence shown here is derived from an EMBL/GenBank/DDBJ whole genome shotgun (WGS) entry which is preliminary data.</text>
</comment>